<dbReference type="Pfam" id="PF00413">
    <property type="entry name" value="Peptidase_M10"/>
    <property type="match status" value="1"/>
</dbReference>
<organism evidence="8 9">
    <name type="scientific">Geodermatophilus aquaeductus</name>
    <dbReference type="NCBI Taxonomy" id="1564161"/>
    <lineage>
        <taxon>Bacteria</taxon>
        <taxon>Bacillati</taxon>
        <taxon>Actinomycetota</taxon>
        <taxon>Actinomycetes</taxon>
        <taxon>Geodermatophilales</taxon>
        <taxon>Geodermatophilaceae</taxon>
        <taxon>Geodermatophilus</taxon>
    </lineage>
</organism>
<keyword evidence="6" id="KW-1133">Transmembrane helix</keyword>
<feature type="domain" description="Peptidase M10 metallopeptidase" evidence="7">
    <location>
        <begin position="290"/>
        <end position="324"/>
    </location>
</feature>
<keyword evidence="6" id="KW-0812">Transmembrane</keyword>
<keyword evidence="4" id="KW-0862">Zinc</keyword>
<dbReference type="RefSeq" id="WP_246065736.1">
    <property type="nucleotide sequence ID" value="NZ_FXTJ01000001.1"/>
</dbReference>
<evidence type="ECO:0000256" key="5">
    <source>
        <dbReference type="SAM" id="MobiDB-lite"/>
    </source>
</evidence>
<reference evidence="8 9" key="1">
    <citation type="submission" date="2017-05" db="EMBL/GenBank/DDBJ databases">
        <authorList>
            <person name="Varghese N."/>
            <person name="Submissions S."/>
        </authorList>
    </citation>
    <scope>NUCLEOTIDE SEQUENCE [LARGE SCALE GENOMIC DNA]</scope>
    <source>
        <strain evidence="8 9">DSM 46834</strain>
    </source>
</reference>
<dbReference type="AlphaFoldDB" id="A0A521BJ07"/>
<feature type="region of interest" description="Disordered" evidence="5">
    <location>
        <begin position="1"/>
        <end position="47"/>
    </location>
</feature>
<keyword evidence="1" id="KW-0645">Protease</keyword>
<dbReference type="Proteomes" id="UP000317484">
    <property type="component" value="Unassembled WGS sequence"/>
</dbReference>
<evidence type="ECO:0000256" key="2">
    <source>
        <dbReference type="ARBA" id="ARBA00022723"/>
    </source>
</evidence>
<evidence type="ECO:0000256" key="6">
    <source>
        <dbReference type="SAM" id="Phobius"/>
    </source>
</evidence>
<gene>
    <name evidence="8" type="ORF">SAMN06273567_101791</name>
</gene>
<evidence type="ECO:0000259" key="7">
    <source>
        <dbReference type="Pfam" id="PF00413"/>
    </source>
</evidence>
<name>A0A521BJ07_9ACTN</name>
<evidence type="ECO:0000256" key="4">
    <source>
        <dbReference type="ARBA" id="ARBA00022833"/>
    </source>
</evidence>
<dbReference type="EMBL" id="FXTJ01000001">
    <property type="protein sequence ID" value="SMO47039.1"/>
    <property type="molecule type" value="Genomic_DNA"/>
</dbReference>
<dbReference type="Gene3D" id="3.40.390.10">
    <property type="entry name" value="Collagenase (Catalytic Domain)"/>
    <property type="match status" value="1"/>
</dbReference>
<evidence type="ECO:0000256" key="3">
    <source>
        <dbReference type="ARBA" id="ARBA00022801"/>
    </source>
</evidence>
<protein>
    <submittedName>
        <fullName evidence="8">Matrixin</fullName>
    </submittedName>
</protein>
<feature type="compositionally biased region" description="Pro residues" evidence="5">
    <location>
        <begin position="12"/>
        <end position="34"/>
    </location>
</feature>
<feature type="transmembrane region" description="Helical" evidence="6">
    <location>
        <begin position="82"/>
        <end position="101"/>
    </location>
</feature>
<accession>A0A521BJ07</accession>
<proteinExistence type="predicted"/>
<feature type="region of interest" description="Disordered" evidence="5">
    <location>
        <begin position="114"/>
        <end position="162"/>
    </location>
</feature>
<dbReference type="GO" id="GO:0004222">
    <property type="term" value="F:metalloendopeptidase activity"/>
    <property type="evidence" value="ECO:0007669"/>
    <property type="project" value="InterPro"/>
</dbReference>
<dbReference type="SUPFAM" id="SSF55486">
    <property type="entry name" value="Metalloproteases ('zincins'), catalytic domain"/>
    <property type="match status" value="1"/>
</dbReference>
<feature type="compositionally biased region" description="Basic and acidic residues" evidence="5">
    <location>
        <begin position="127"/>
        <end position="138"/>
    </location>
</feature>
<evidence type="ECO:0000313" key="9">
    <source>
        <dbReference type="Proteomes" id="UP000317484"/>
    </source>
</evidence>
<dbReference type="InterPro" id="IPR001818">
    <property type="entry name" value="Pept_M10_metallopeptidase"/>
</dbReference>
<keyword evidence="9" id="KW-1185">Reference proteome</keyword>
<keyword evidence="3" id="KW-0378">Hydrolase</keyword>
<dbReference type="GO" id="GO:0031012">
    <property type="term" value="C:extracellular matrix"/>
    <property type="evidence" value="ECO:0007669"/>
    <property type="project" value="InterPro"/>
</dbReference>
<keyword evidence="2" id="KW-0479">Metal-binding</keyword>
<dbReference type="GO" id="GO:0006508">
    <property type="term" value="P:proteolysis"/>
    <property type="evidence" value="ECO:0007669"/>
    <property type="project" value="UniProtKB-KW"/>
</dbReference>
<sequence>MHGAGQQRGGRPPWPSELPPGQWRPPVPPVPVPAPVAASPTGRVPQWVLDQATGHAVDPAPWRGWEGGPPLPPRRRSPAVRGVLSVVLVLVLSLGAAVLAGPRPWPWESAYDFTTPDRSGVPAPGATDDRPTPGREEASAPLGTPSAAPGTGTYAFVETQPGGSEPVAYDPCRPVHWVMRPDGAPPGATVLVEEALSRISAASGLRFVFDGTTDEGWSEDRAPFQPDRYGDRWAPVLVSWANPGEVPALEGTVAGVAGSQAVTAGGPWVFVTGTVTIDAGWAEDPARSPDGRARVRGVLMHELGHLVGLDHVDDPAELMAPEYRGQEGFGPGDLAGLARLGRGACAPDL</sequence>
<evidence type="ECO:0000256" key="1">
    <source>
        <dbReference type="ARBA" id="ARBA00022670"/>
    </source>
</evidence>
<dbReference type="GO" id="GO:0008270">
    <property type="term" value="F:zinc ion binding"/>
    <property type="evidence" value="ECO:0007669"/>
    <property type="project" value="InterPro"/>
</dbReference>
<evidence type="ECO:0000313" key="8">
    <source>
        <dbReference type="EMBL" id="SMO47039.1"/>
    </source>
</evidence>
<keyword evidence="6" id="KW-0472">Membrane</keyword>
<dbReference type="InterPro" id="IPR024079">
    <property type="entry name" value="MetalloPept_cat_dom_sf"/>
</dbReference>